<reference evidence="2" key="1">
    <citation type="submission" date="2016-10" db="EMBL/GenBank/DDBJ databases">
        <authorList>
            <person name="Varghese N."/>
            <person name="Submissions S."/>
        </authorList>
    </citation>
    <scope>NUCLEOTIDE SEQUENCE [LARGE SCALE GENOMIC DNA]</scope>
    <source>
        <strain evidence="2">CGMCC 1.6854</strain>
    </source>
</reference>
<protein>
    <recommendedName>
        <fullName evidence="3">YunG</fullName>
    </recommendedName>
</protein>
<sequence>MSKSTLIEDMEKVLLNSWSINSSSKWTKVNPVRGQCGVTALVVNDVLGGEIKKTMLSEGWHFYNEISGKRYDFTASQFNEDIEYMDIPSNREEAFLDTNQKQYDYLKQSVKNHL</sequence>
<evidence type="ECO:0000313" key="1">
    <source>
        <dbReference type="EMBL" id="SDN48641.1"/>
    </source>
</evidence>
<accession>A0A1H0BST9</accession>
<dbReference type="RefSeq" id="WP_090238857.1">
    <property type="nucleotide sequence ID" value="NZ_FNHW01000005.1"/>
</dbReference>
<proteinExistence type="predicted"/>
<evidence type="ECO:0000313" key="2">
    <source>
        <dbReference type="Proteomes" id="UP000199544"/>
    </source>
</evidence>
<dbReference type="OrthoDB" id="9792518at2"/>
<gene>
    <name evidence="1" type="ORF">SAMN04488137_4650</name>
</gene>
<organism evidence="1 2">
    <name type="scientific">Fictibacillus solisalsi</name>
    <dbReference type="NCBI Taxonomy" id="459525"/>
    <lineage>
        <taxon>Bacteria</taxon>
        <taxon>Bacillati</taxon>
        <taxon>Bacillota</taxon>
        <taxon>Bacilli</taxon>
        <taxon>Bacillales</taxon>
        <taxon>Fictibacillaceae</taxon>
        <taxon>Fictibacillus</taxon>
    </lineage>
</organism>
<name>A0A1H0BST9_9BACL</name>
<dbReference type="STRING" id="459525.SAMN04488137_4650"/>
<keyword evidence="2" id="KW-1185">Reference proteome</keyword>
<dbReference type="EMBL" id="FNHW01000005">
    <property type="protein sequence ID" value="SDN48641.1"/>
    <property type="molecule type" value="Genomic_DNA"/>
</dbReference>
<evidence type="ECO:0008006" key="3">
    <source>
        <dbReference type="Google" id="ProtNLM"/>
    </source>
</evidence>
<dbReference type="Proteomes" id="UP000199544">
    <property type="component" value="Unassembled WGS sequence"/>
</dbReference>
<dbReference type="Pfam" id="PF24585">
    <property type="entry name" value="YunG"/>
    <property type="match status" value="1"/>
</dbReference>
<dbReference type="AlphaFoldDB" id="A0A1H0BST9"/>
<dbReference type="InterPro" id="IPR056238">
    <property type="entry name" value="YunG-like"/>
</dbReference>